<name>A0ABV2QJ99_9MICO</name>
<accession>A0ABV2QJ99</accession>
<sequence length="168" mass="17424">MDTSPRPTPAQLVPYLKERVYVTFIGLAVLLALSTHAADVDPLTAVGSLLVAAIGAGLAGLVSEVIAHLAVHTHLPDAAELRYLVRVSAGALATVALPVVVLLFAVAGLVPIEIALGIAIWVMALTLGAVGYIAVFRSRLTWWTKLAVFAALLLLGLVVIGVQLLAHG</sequence>
<keyword evidence="1" id="KW-1133">Transmembrane helix</keyword>
<dbReference type="EMBL" id="JBEPSJ010000001">
    <property type="protein sequence ID" value="MET4581080.1"/>
    <property type="molecule type" value="Genomic_DNA"/>
</dbReference>
<dbReference type="Proteomes" id="UP001549257">
    <property type="component" value="Unassembled WGS sequence"/>
</dbReference>
<feature type="transmembrane region" description="Helical" evidence="1">
    <location>
        <begin position="146"/>
        <end position="166"/>
    </location>
</feature>
<feature type="transmembrane region" description="Helical" evidence="1">
    <location>
        <begin position="50"/>
        <end position="71"/>
    </location>
</feature>
<comment type="caution">
    <text evidence="2">The sequence shown here is derived from an EMBL/GenBank/DDBJ whole genome shotgun (WGS) entry which is preliminary data.</text>
</comment>
<keyword evidence="1" id="KW-0812">Transmembrane</keyword>
<keyword evidence="3" id="KW-1185">Reference proteome</keyword>
<keyword evidence="1" id="KW-0472">Membrane</keyword>
<evidence type="ECO:0000313" key="3">
    <source>
        <dbReference type="Proteomes" id="UP001549257"/>
    </source>
</evidence>
<proteinExistence type="predicted"/>
<evidence type="ECO:0000313" key="2">
    <source>
        <dbReference type="EMBL" id="MET4581080.1"/>
    </source>
</evidence>
<dbReference type="RefSeq" id="WP_354023271.1">
    <property type="nucleotide sequence ID" value="NZ_JBEPSJ010000001.1"/>
</dbReference>
<organism evidence="2 3">
    <name type="scientific">Conyzicola nivalis</name>
    <dbReference type="NCBI Taxonomy" id="1477021"/>
    <lineage>
        <taxon>Bacteria</taxon>
        <taxon>Bacillati</taxon>
        <taxon>Actinomycetota</taxon>
        <taxon>Actinomycetes</taxon>
        <taxon>Micrococcales</taxon>
        <taxon>Microbacteriaceae</taxon>
        <taxon>Conyzicola</taxon>
    </lineage>
</organism>
<evidence type="ECO:0000256" key="1">
    <source>
        <dbReference type="SAM" id="Phobius"/>
    </source>
</evidence>
<protein>
    <submittedName>
        <fullName evidence="2">CBS domain containing-hemolysin-like protein</fullName>
    </submittedName>
</protein>
<feature type="transmembrane region" description="Helical" evidence="1">
    <location>
        <begin position="114"/>
        <end position="134"/>
    </location>
</feature>
<reference evidence="2 3" key="1">
    <citation type="submission" date="2024-06" db="EMBL/GenBank/DDBJ databases">
        <title>Sorghum-associated microbial communities from plants grown in Nebraska, USA.</title>
        <authorList>
            <person name="Schachtman D."/>
        </authorList>
    </citation>
    <scope>NUCLEOTIDE SEQUENCE [LARGE SCALE GENOMIC DNA]</scope>
    <source>
        <strain evidence="2 3">2857</strain>
    </source>
</reference>
<gene>
    <name evidence="2" type="ORF">ABIE21_000570</name>
</gene>
<feature type="transmembrane region" description="Helical" evidence="1">
    <location>
        <begin position="83"/>
        <end position="108"/>
    </location>
</feature>
<feature type="transmembrane region" description="Helical" evidence="1">
    <location>
        <begin position="20"/>
        <end position="38"/>
    </location>
</feature>